<accession>A0A8X6QBP1</accession>
<sequence length="98" mass="11066">MGSPLGTRKQRGGRPVPGYELSYATRKLFMIRTIPGLASLKGFQSSTEFCSNVCVRFSQTTHSYRRCTYPVFVPDPEKGEGQKRERRECIFVPNSQGT</sequence>
<gene>
    <name evidence="2" type="ORF">NPIL_663181</name>
</gene>
<feature type="region of interest" description="Disordered" evidence="1">
    <location>
        <begin position="76"/>
        <end position="98"/>
    </location>
</feature>
<proteinExistence type="predicted"/>
<organism evidence="2 3">
    <name type="scientific">Nephila pilipes</name>
    <name type="common">Giant wood spider</name>
    <name type="synonym">Nephila maculata</name>
    <dbReference type="NCBI Taxonomy" id="299642"/>
    <lineage>
        <taxon>Eukaryota</taxon>
        <taxon>Metazoa</taxon>
        <taxon>Ecdysozoa</taxon>
        <taxon>Arthropoda</taxon>
        <taxon>Chelicerata</taxon>
        <taxon>Arachnida</taxon>
        <taxon>Araneae</taxon>
        <taxon>Araneomorphae</taxon>
        <taxon>Entelegynae</taxon>
        <taxon>Araneoidea</taxon>
        <taxon>Nephilidae</taxon>
        <taxon>Nephila</taxon>
    </lineage>
</organism>
<dbReference type="EMBL" id="BMAW01124040">
    <property type="protein sequence ID" value="GFU06086.1"/>
    <property type="molecule type" value="Genomic_DNA"/>
</dbReference>
<comment type="caution">
    <text evidence="2">The sequence shown here is derived from an EMBL/GenBank/DDBJ whole genome shotgun (WGS) entry which is preliminary data.</text>
</comment>
<protein>
    <submittedName>
        <fullName evidence="2">Uncharacterized protein</fullName>
    </submittedName>
</protein>
<name>A0A8X6QBP1_NEPPI</name>
<dbReference type="OrthoDB" id="10274392at2759"/>
<evidence type="ECO:0000256" key="1">
    <source>
        <dbReference type="SAM" id="MobiDB-lite"/>
    </source>
</evidence>
<keyword evidence="3" id="KW-1185">Reference proteome</keyword>
<dbReference type="AlphaFoldDB" id="A0A8X6QBP1"/>
<dbReference type="Proteomes" id="UP000887013">
    <property type="component" value="Unassembled WGS sequence"/>
</dbReference>
<evidence type="ECO:0000313" key="2">
    <source>
        <dbReference type="EMBL" id="GFU06086.1"/>
    </source>
</evidence>
<feature type="compositionally biased region" description="Basic and acidic residues" evidence="1">
    <location>
        <begin position="76"/>
        <end position="89"/>
    </location>
</feature>
<reference evidence="2" key="1">
    <citation type="submission" date="2020-08" db="EMBL/GenBank/DDBJ databases">
        <title>Multicomponent nature underlies the extraordinary mechanical properties of spider dragline silk.</title>
        <authorList>
            <person name="Kono N."/>
            <person name="Nakamura H."/>
            <person name="Mori M."/>
            <person name="Yoshida Y."/>
            <person name="Ohtoshi R."/>
            <person name="Malay A.D."/>
            <person name="Moran D.A.P."/>
            <person name="Tomita M."/>
            <person name="Numata K."/>
            <person name="Arakawa K."/>
        </authorList>
    </citation>
    <scope>NUCLEOTIDE SEQUENCE</scope>
</reference>
<evidence type="ECO:0000313" key="3">
    <source>
        <dbReference type="Proteomes" id="UP000887013"/>
    </source>
</evidence>